<dbReference type="Proteomes" id="UP000502041">
    <property type="component" value="Chromosome"/>
</dbReference>
<accession>A0A6H2HDQ9</accession>
<proteinExistence type="predicted"/>
<gene>
    <name evidence="1" type="ORF">HC248_03302</name>
</gene>
<evidence type="ECO:0000313" key="1">
    <source>
        <dbReference type="EMBL" id="QJC57970.1"/>
    </source>
</evidence>
<organism evidence="1 2">
    <name type="scientific">Polaromonas vacuolata</name>
    <dbReference type="NCBI Taxonomy" id="37448"/>
    <lineage>
        <taxon>Bacteria</taxon>
        <taxon>Pseudomonadati</taxon>
        <taxon>Pseudomonadota</taxon>
        <taxon>Betaproteobacteria</taxon>
        <taxon>Burkholderiales</taxon>
        <taxon>Comamonadaceae</taxon>
        <taxon>Polaromonas</taxon>
    </lineage>
</organism>
<dbReference type="InterPro" id="IPR010430">
    <property type="entry name" value="DUF1028"/>
</dbReference>
<dbReference type="PANTHER" id="PTHR39328:SF1">
    <property type="entry name" value="BLL2871 PROTEIN"/>
    <property type="match status" value="1"/>
</dbReference>
<evidence type="ECO:0000313" key="2">
    <source>
        <dbReference type="Proteomes" id="UP000502041"/>
    </source>
</evidence>
<protein>
    <submittedName>
        <fullName evidence="1">Uncharacterized protein</fullName>
    </submittedName>
</protein>
<dbReference type="Pfam" id="PF06267">
    <property type="entry name" value="DUF1028"/>
    <property type="match status" value="1"/>
</dbReference>
<keyword evidence="2" id="KW-1185">Reference proteome</keyword>
<reference evidence="1 2" key="1">
    <citation type="submission" date="2020-04" db="EMBL/GenBank/DDBJ databases">
        <title>Complete genome of a Psychrophilic, Marine, Gas Vacuolate Bacterium Polaromonas vacuolata KCTC 22033T.</title>
        <authorList>
            <person name="Hwang K."/>
            <person name="Kim K.M."/>
        </authorList>
    </citation>
    <scope>NUCLEOTIDE SEQUENCE [LARGE SCALE GENOMIC DNA]</scope>
    <source>
        <strain evidence="1 2">KCTC 22033</strain>
    </source>
</reference>
<sequence>MQFNTFSIVGRCLKTGELGVAVSSAVPAVGSLCIYIEPGVGAVSTQSWVNPYLAVAALAAMRDQADAQHALELALSRDADLHLRQIGAVAARGHGAAFTGDSCTGWYGHLTGTDYAIEGNMLVGAETLAAMSRAWHESCDMALAERLLLALEAGDNAGGDRRGKQSAALKVMGTEVYALVDLRVDEHLEPVVELRRIFEVAKLQLIPFVQGMPRLYGQPLALPESVMRMLLKCPADRP</sequence>
<dbReference type="KEGG" id="pvac:HC248_03302"/>
<dbReference type="SUPFAM" id="SSF56235">
    <property type="entry name" value="N-terminal nucleophile aminohydrolases (Ntn hydrolases)"/>
    <property type="match status" value="1"/>
</dbReference>
<name>A0A6H2HDQ9_9BURK</name>
<dbReference type="RefSeq" id="WP_168923405.1">
    <property type="nucleotide sequence ID" value="NZ_CP051461.1"/>
</dbReference>
<dbReference type="AlphaFoldDB" id="A0A6H2HDQ9"/>
<dbReference type="PANTHER" id="PTHR39328">
    <property type="entry name" value="BLL2871 PROTEIN"/>
    <property type="match status" value="1"/>
</dbReference>
<dbReference type="Gene3D" id="3.60.20.10">
    <property type="entry name" value="Glutamine Phosphoribosylpyrophosphate, subunit 1, domain 1"/>
    <property type="match status" value="1"/>
</dbReference>
<dbReference type="EMBL" id="CP051461">
    <property type="protein sequence ID" value="QJC57970.1"/>
    <property type="molecule type" value="Genomic_DNA"/>
</dbReference>
<dbReference type="InterPro" id="IPR029055">
    <property type="entry name" value="Ntn_hydrolases_N"/>
</dbReference>